<feature type="region of interest" description="Disordered" evidence="1">
    <location>
        <begin position="214"/>
        <end position="251"/>
    </location>
</feature>
<evidence type="ECO:0000313" key="3">
    <source>
        <dbReference type="Proteomes" id="UP000308197"/>
    </source>
</evidence>
<evidence type="ECO:0000256" key="1">
    <source>
        <dbReference type="SAM" id="MobiDB-lite"/>
    </source>
</evidence>
<dbReference type="Proteomes" id="UP000308197">
    <property type="component" value="Unassembled WGS sequence"/>
</dbReference>
<protein>
    <submittedName>
        <fullName evidence="2">Uncharacterized protein</fullName>
    </submittedName>
</protein>
<feature type="compositionally biased region" description="Low complexity" evidence="1">
    <location>
        <begin position="1"/>
        <end position="13"/>
    </location>
</feature>
<accession>A0A5C3NKZ8</accession>
<feature type="compositionally biased region" description="Low complexity" evidence="1">
    <location>
        <begin position="38"/>
        <end position="51"/>
    </location>
</feature>
<dbReference type="InParanoid" id="A0A5C3NKZ8"/>
<feature type="region of interest" description="Disordered" evidence="1">
    <location>
        <begin position="1"/>
        <end position="51"/>
    </location>
</feature>
<gene>
    <name evidence="2" type="ORF">K466DRAFT_607034</name>
</gene>
<keyword evidence="3" id="KW-1185">Reference proteome</keyword>
<dbReference type="EMBL" id="ML212570">
    <property type="protein sequence ID" value="TFK78391.1"/>
    <property type="molecule type" value="Genomic_DNA"/>
</dbReference>
<name>A0A5C3NKZ8_9APHY</name>
<dbReference type="STRING" id="1314778.A0A5C3NKZ8"/>
<dbReference type="AlphaFoldDB" id="A0A5C3NKZ8"/>
<sequence>MSSTATPHSETPATSPPPSTPELGGASLPASSPNGAAPSQHPSSLPSVSSVDPAAFSRVDAANCTPDIDRVIEYLMKHESWGPVWEHLVATYVEIERFAQFQTSGSLLSPTEGRPSEVAAWMKRARKLVDFNIDDVDQFGENWLCWWRNNQSDDWSALNVTGPNGIRLFLLTLAWWGSTLDEADDDERVIVFVDALEEVRVVFDHVLLATSQESEAVEVDEPEVPASQSRKRRRGTVSSSSVKKAKKGGKK</sequence>
<organism evidence="2 3">
    <name type="scientific">Polyporus arcularius HHB13444</name>
    <dbReference type="NCBI Taxonomy" id="1314778"/>
    <lineage>
        <taxon>Eukaryota</taxon>
        <taxon>Fungi</taxon>
        <taxon>Dikarya</taxon>
        <taxon>Basidiomycota</taxon>
        <taxon>Agaricomycotina</taxon>
        <taxon>Agaricomycetes</taxon>
        <taxon>Polyporales</taxon>
        <taxon>Polyporaceae</taxon>
        <taxon>Polyporus</taxon>
    </lineage>
</organism>
<evidence type="ECO:0000313" key="2">
    <source>
        <dbReference type="EMBL" id="TFK78391.1"/>
    </source>
</evidence>
<reference evidence="2 3" key="1">
    <citation type="journal article" date="2019" name="Nat. Ecol. Evol.">
        <title>Megaphylogeny resolves global patterns of mushroom evolution.</title>
        <authorList>
            <person name="Varga T."/>
            <person name="Krizsan K."/>
            <person name="Foldi C."/>
            <person name="Dima B."/>
            <person name="Sanchez-Garcia M."/>
            <person name="Sanchez-Ramirez S."/>
            <person name="Szollosi G.J."/>
            <person name="Szarkandi J.G."/>
            <person name="Papp V."/>
            <person name="Albert L."/>
            <person name="Andreopoulos W."/>
            <person name="Angelini C."/>
            <person name="Antonin V."/>
            <person name="Barry K.W."/>
            <person name="Bougher N.L."/>
            <person name="Buchanan P."/>
            <person name="Buyck B."/>
            <person name="Bense V."/>
            <person name="Catcheside P."/>
            <person name="Chovatia M."/>
            <person name="Cooper J."/>
            <person name="Damon W."/>
            <person name="Desjardin D."/>
            <person name="Finy P."/>
            <person name="Geml J."/>
            <person name="Haridas S."/>
            <person name="Hughes K."/>
            <person name="Justo A."/>
            <person name="Karasinski D."/>
            <person name="Kautmanova I."/>
            <person name="Kiss B."/>
            <person name="Kocsube S."/>
            <person name="Kotiranta H."/>
            <person name="LaButti K.M."/>
            <person name="Lechner B.E."/>
            <person name="Liimatainen K."/>
            <person name="Lipzen A."/>
            <person name="Lukacs Z."/>
            <person name="Mihaltcheva S."/>
            <person name="Morgado L.N."/>
            <person name="Niskanen T."/>
            <person name="Noordeloos M.E."/>
            <person name="Ohm R.A."/>
            <person name="Ortiz-Santana B."/>
            <person name="Ovrebo C."/>
            <person name="Racz N."/>
            <person name="Riley R."/>
            <person name="Savchenko A."/>
            <person name="Shiryaev A."/>
            <person name="Soop K."/>
            <person name="Spirin V."/>
            <person name="Szebenyi C."/>
            <person name="Tomsovsky M."/>
            <person name="Tulloss R.E."/>
            <person name="Uehling J."/>
            <person name="Grigoriev I.V."/>
            <person name="Vagvolgyi C."/>
            <person name="Papp T."/>
            <person name="Martin F.M."/>
            <person name="Miettinen O."/>
            <person name="Hibbett D.S."/>
            <person name="Nagy L.G."/>
        </authorList>
    </citation>
    <scope>NUCLEOTIDE SEQUENCE [LARGE SCALE GENOMIC DNA]</scope>
    <source>
        <strain evidence="2 3">HHB13444</strain>
    </source>
</reference>
<proteinExistence type="predicted"/>